<keyword evidence="8" id="KW-1185">Reference proteome</keyword>
<sequence length="363" mass="42832">MQGICDFRKFLFWLQYDGSRFSSMAKGAASHKGPSVYKLFECCLARLFDEENSKILTTTVSRTDAKVHALRNPILIKTPNERTASLIQSYDYRTKFICDFNDLIEKVGFKDAMELVEINPVEKGFNRNFHISYRRYVYRIRRFHSMDAFLKSRENDKQSLVDLSEFNYSWSHPPSFCVEKADEMCAILRRPELNYASFYNHKSRERLDGKNYKTTTGRRQPKLLRIYRGEPYALPDKDSEYFNIEIVAHSFLRQQIRRMVALICRAAYNMDYAKYTAEFLLRDPDPSKFHQVGLKPAPPNGLFLVDVVYDPRMFLSPVPYYSNPWDDEDMNEDINLNNEGEEEEDSDDYDEIKEERKLRVLVN</sequence>
<feature type="region of interest" description="Disordered" evidence="5">
    <location>
        <begin position="326"/>
        <end position="352"/>
    </location>
</feature>
<name>A0A8S9ZM36_9BILA</name>
<gene>
    <name evidence="7" type="ORF">Mgra_00006268</name>
</gene>
<dbReference type="EMBL" id="JABEBT010000060">
    <property type="protein sequence ID" value="KAF7634302.1"/>
    <property type="molecule type" value="Genomic_DNA"/>
</dbReference>
<dbReference type="Gene3D" id="3.30.70.660">
    <property type="entry name" value="Pseudouridine synthase I, catalytic domain, C-terminal subdomain"/>
    <property type="match status" value="1"/>
</dbReference>
<dbReference type="GO" id="GO:0003723">
    <property type="term" value="F:RNA binding"/>
    <property type="evidence" value="ECO:0007669"/>
    <property type="project" value="InterPro"/>
</dbReference>
<comment type="similarity">
    <text evidence="1 4">Belongs to the tRNA pseudouridine synthase TruA family.</text>
</comment>
<proteinExistence type="inferred from homology"/>
<evidence type="ECO:0000313" key="8">
    <source>
        <dbReference type="Proteomes" id="UP000605970"/>
    </source>
</evidence>
<dbReference type="AlphaFoldDB" id="A0A8S9ZM36"/>
<dbReference type="Proteomes" id="UP000605970">
    <property type="component" value="Unassembled WGS sequence"/>
</dbReference>
<protein>
    <recommendedName>
        <fullName evidence="4">tRNA pseudouridine synthase</fullName>
        <ecNumber evidence="4">5.4.99.12</ecNumber>
    </recommendedName>
</protein>
<dbReference type="Pfam" id="PF01416">
    <property type="entry name" value="PseudoU_synth_1"/>
    <property type="match status" value="1"/>
</dbReference>
<dbReference type="Gene3D" id="3.30.70.580">
    <property type="entry name" value="Pseudouridine synthase I, catalytic domain, N-terminal subdomain"/>
    <property type="match status" value="1"/>
</dbReference>
<evidence type="ECO:0000256" key="5">
    <source>
        <dbReference type="SAM" id="MobiDB-lite"/>
    </source>
</evidence>
<evidence type="ECO:0000256" key="3">
    <source>
        <dbReference type="ARBA" id="ARBA00023235"/>
    </source>
</evidence>
<comment type="caution">
    <text evidence="7">The sequence shown here is derived from an EMBL/GenBank/DDBJ whole genome shotgun (WGS) entry which is preliminary data.</text>
</comment>
<dbReference type="GO" id="GO:0160147">
    <property type="term" value="F:tRNA pseudouridine(38-40) synthase activity"/>
    <property type="evidence" value="ECO:0007669"/>
    <property type="project" value="UniProtKB-EC"/>
</dbReference>
<dbReference type="PANTHER" id="PTHR11142:SF0">
    <property type="entry name" value="TRNA PSEUDOURIDINE SYNTHASE-LIKE 1"/>
    <property type="match status" value="1"/>
</dbReference>
<dbReference type="EC" id="5.4.99.12" evidence="4"/>
<evidence type="ECO:0000256" key="1">
    <source>
        <dbReference type="ARBA" id="ARBA00009375"/>
    </source>
</evidence>
<dbReference type="PANTHER" id="PTHR11142">
    <property type="entry name" value="PSEUDOURIDYLATE SYNTHASE"/>
    <property type="match status" value="1"/>
</dbReference>
<organism evidence="7 8">
    <name type="scientific">Meloidogyne graminicola</name>
    <dbReference type="NCBI Taxonomy" id="189291"/>
    <lineage>
        <taxon>Eukaryota</taxon>
        <taxon>Metazoa</taxon>
        <taxon>Ecdysozoa</taxon>
        <taxon>Nematoda</taxon>
        <taxon>Chromadorea</taxon>
        <taxon>Rhabditida</taxon>
        <taxon>Tylenchina</taxon>
        <taxon>Tylenchomorpha</taxon>
        <taxon>Tylenchoidea</taxon>
        <taxon>Meloidogynidae</taxon>
        <taxon>Meloidogyninae</taxon>
        <taxon>Meloidogyne</taxon>
    </lineage>
</organism>
<dbReference type="InterPro" id="IPR020097">
    <property type="entry name" value="PsdUridine_synth_TruA_a/b_dom"/>
</dbReference>
<accession>A0A8S9ZM36</accession>
<evidence type="ECO:0000259" key="6">
    <source>
        <dbReference type="Pfam" id="PF01416"/>
    </source>
</evidence>
<dbReference type="InterPro" id="IPR020095">
    <property type="entry name" value="PsdUridine_synth_TruA_C"/>
</dbReference>
<feature type="compositionally biased region" description="Acidic residues" evidence="5">
    <location>
        <begin position="339"/>
        <end position="352"/>
    </location>
</feature>
<keyword evidence="3 4" id="KW-0413">Isomerase</keyword>
<dbReference type="InterPro" id="IPR001406">
    <property type="entry name" value="PsdUridine_synth_TruA"/>
</dbReference>
<evidence type="ECO:0000256" key="2">
    <source>
        <dbReference type="ARBA" id="ARBA00022694"/>
    </source>
</evidence>
<dbReference type="InterPro" id="IPR020094">
    <property type="entry name" value="TruA/RsuA/RluB/E/F_N"/>
</dbReference>
<dbReference type="SUPFAM" id="SSF55120">
    <property type="entry name" value="Pseudouridine synthase"/>
    <property type="match status" value="1"/>
</dbReference>
<feature type="domain" description="Pseudouridine synthase I TruA alpha/beta" evidence="6">
    <location>
        <begin position="208"/>
        <end position="310"/>
    </location>
</feature>
<evidence type="ECO:0000256" key="4">
    <source>
        <dbReference type="RuleBase" id="RU003792"/>
    </source>
</evidence>
<keyword evidence="2 4" id="KW-0819">tRNA processing</keyword>
<dbReference type="InterPro" id="IPR020103">
    <property type="entry name" value="PsdUridine_synth_cat_dom_sf"/>
</dbReference>
<evidence type="ECO:0000313" key="7">
    <source>
        <dbReference type="EMBL" id="KAF7634302.1"/>
    </source>
</evidence>
<dbReference type="OrthoDB" id="271910at2759"/>
<comment type="catalytic activity">
    <reaction evidence="4">
        <text>uridine(38/39/40) in tRNA = pseudouridine(38/39/40) in tRNA</text>
        <dbReference type="Rhea" id="RHEA:22376"/>
        <dbReference type="Rhea" id="RHEA-COMP:10085"/>
        <dbReference type="Rhea" id="RHEA-COMP:10087"/>
        <dbReference type="ChEBI" id="CHEBI:65314"/>
        <dbReference type="ChEBI" id="CHEBI:65315"/>
        <dbReference type="EC" id="5.4.99.12"/>
    </reaction>
</comment>
<reference evidence="7" key="1">
    <citation type="journal article" date="2020" name="Ecol. Evol.">
        <title>Genome structure and content of the rice root-knot nematode (Meloidogyne graminicola).</title>
        <authorList>
            <person name="Phan N.T."/>
            <person name="Danchin E.G.J."/>
            <person name="Klopp C."/>
            <person name="Perfus-Barbeoch L."/>
            <person name="Kozlowski D.K."/>
            <person name="Koutsovoulos G.D."/>
            <person name="Lopez-Roques C."/>
            <person name="Bouchez O."/>
            <person name="Zahm M."/>
            <person name="Besnard G."/>
            <person name="Bellafiore S."/>
        </authorList>
    </citation>
    <scope>NUCLEOTIDE SEQUENCE</scope>
    <source>
        <strain evidence="7">VN-18</strain>
    </source>
</reference>
<dbReference type="GO" id="GO:0031119">
    <property type="term" value="P:tRNA pseudouridine synthesis"/>
    <property type="evidence" value="ECO:0007669"/>
    <property type="project" value="TreeGrafter"/>
</dbReference>